<reference evidence="2" key="2">
    <citation type="submission" date="2024-06" db="EMBL/GenBank/DDBJ databases">
        <authorList>
            <person name="Petrova K.O."/>
            <person name="Toshchakov S.V."/>
            <person name="Boltjanskaja Y.V."/>
            <person name="Kevbrin V."/>
        </authorList>
    </citation>
    <scope>NUCLEOTIDE SEQUENCE</scope>
    <source>
        <strain evidence="2">Z-910T</strain>
    </source>
</reference>
<dbReference type="RefSeq" id="WP_350343327.1">
    <property type="nucleotide sequence ID" value="NZ_CP158367.1"/>
</dbReference>
<dbReference type="EMBL" id="CP158367">
    <property type="protein sequence ID" value="XBX74575.1"/>
    <property type="molecule type" value="Genomic_DNA"/>
</dbReference>
<keyword evidence="1" id="KW-0812">Transmembrane</keyword>
<sequence length="123" mass="12531">MDKRTQILLSAVFGTFFTFFLGADPDVLGAPALGLNAMVGSGIVGLLAALFLPKDLAVVAYTAAFAGMSSAAVLTNYGMVILAGLLVGLIFILVQPIYNGFGGKLGTIAALAVLITMGIFSIS</sequence>
<proteinExistence type="predicted"/>
<name>A0AAU7VKJ5_9FIRM</name>
<keyword evidence="1" id="KW-1133">Transmembrane helix</keyword>
<keyword evidence="1" id="KW-0472">Membrane</keyword>
<feature type="transmembrane region" description="Helical" evidence="1">
    <location>
        <begin position="105"/>
        <end position="122"/>
    </location>
</feature>
<gene>
    <name evidence="2" type="ORF">PRVXT_002622</name>
</gene>
<evidence type="ECO:0000256" key="1">
    <source>
        <dbReference type="SAM" id="Phobius"/>
    </source>
</evidence>
<organism evidence="2">
    <name type="scientific">Proteinivorax tanatarense</name>
    <dbReference type="NCBI Taxonomy" id="1260629"/>
    <lineage>
        <taxon>Bacteria</taxon>
        <taxon>Bacillati</taxon>
        <taxon>Bacillota</taxon>
        <taxon>Clostridia</taxon>
        <taxon>Eubacteriales</taxon>
        <taxon>Proteinivoracaceae</taxon>
        <taxon>Proteinivorax</taxon>
    </lineage>
</organism>
<feature type="transmembrane region" description="Helical" evidence="1">
    <location>
        <begin position="32"/>
        <end position="51"/>
    </location>
</feature>
<accession>A0AAU7VKJ5</accession>
<reference evidence="2" key="1">
    <citation type="journal article" date="2013" name="Extremophiles">
        <title>Proteinivorax tanatarense gen. nov., sp. nov., an anaerobic, haloalkaliphilic, proteolytic bacterium isolated from a decaying algal bloom, and proposal of Proteinivoraceae fam. nov.</title>
        <authorList>
            <person name="Kevbrin V."/>
            <person name="Boltyanskaya Y."/>
            <person name="Zhilina T."/>
            <person name="Kolganova T."/>
            <person name="Lavrentjeva E."/>
            <person name="Kuznetsov B."/>
        </authorList>
    </citation>
    <scope>NUCLEOTIDE SEQUENCE</scope>
    <source>
        <strain evidence="2">Z-910T</strain>
    </source>
</reference>
<evidence type="ECO:0000313" key="2">
    <source>
        <dbReference type="EMBL" id="XBX74575.1"/>
    </source>
</evidence>
<protein>
    <submittedName>
        <fullName evidence="2">Uncharacterized protein</fullName>
    </submittedName>
</protein>
<feature type="transmembrane region" description="Helical" evidence="1">
    <location>
        <begin position="80"/>
        <end position="98"/>
    </location>
</feature>
<dbReference type="AlphaFoldDB" id="A0AAU7VKJ5"/>